<proteinExistence type="inferred from homology"/>
<dbReference type="InterPro" id="IPR009016">
    <property type="entry name" value="Fe_hydrogenase"/>
</dbReference>
<dbReference type="SUPFAM" id="SSF53920">
    <property type="entry name" value="Fe-only hydrogenase"/>
    <property type="match status" value="1"/>
</dbReference>
<comment type="caution">
    <text evidence="7">The sequence shown here is derived from an EMBL/GenBank/DDBJ whole genome shotgun (WGS) entry which is preliminary data.</text>
</comment>
<evidence type="ECO:0000256" key="5">
    <source>
        <dbReference type="ARBA" id="ARBA00023014"/>
    </source>
</evidence>
<evidence type="ECO:0000256" key="1">
    <source>
        <dbReference type="ARBA" id="ARBA00006596"/>
    </source>
</evidence>
<gene>
    <name evidence="7" type="ORF">LUZ63_005374</name>
</gene>
<dbReference type="EMBL" id="JAMQYH010000002">
    <property type="protein sequence ID" value="KAJ1696862.1"/>
    <property type="molecule type" value="Genomic_DNA"/>
</dbReference>
<sequence length="473" mass="52446">MSEKFSPALRLADLNDFIAPSQNCIVSLNSSSRAKSESLREKKAKESFVGTKAQDEKVTISLKDCLACSGCVTSAETVMLEKQSLDEFLSHCRNSEEKVIVSVSPQSRASLAAFFDISPTQVLRKLTSLFKSVGVEALYDTSSSRDLSLIESCNEFVSRYRKYESSGGKECESNLPVLSSACPGWICYAEKTLGSFILPYISSVKSPQQAIGSAIKHHMVQKLGFKPYNVYHVTVMPCYDKKLEAVRDDFTFSTDQKDIAEVDSVLTTGEVLDLIQSKSIDFLALEDAALDRMLTNVDEKDQLYGVSGGSGGYAETIFRHAAKELFNVEINGPVEFRTLRNSDFREAVLEVDGKQVLKFALCYGFRNLQNIVSKVKRGKCEYHFVEVMACPSGCLNGGGQIKAKKGQSGKELLQQLESIYMQDVLIASPFHNPIAKTLYDEWLGQPGSDNAKKFLHTEYHPVVKSIASQLHNW</sequence>
<dbReference type="FunFam" id="3.30.70.20:FF:000042">
    <property type="entry name" value="Cytosolic Fe-S cluster assembly factor NAR1"/>
    <property type="match status" value="1"/>
</dbReference>
<evidence type="ECO:0000313" key="7">
    <source>
        <dbReference type="EMBL" id="KAJ1696862.1"/>
    </source>
</evidence>
<dbReference type="InterPro" id="IPR003149">
    <property type="entry name" value="Fe_hydrogenase_ssu"/>
</dbReference>
<keyword evidence="8" id="KW-1185">Reference proteome</keyword>
<keyword evidence="2" id="KW-0004">4Fe-4S</keyword>
<evidence type="ECO:0000313" key="8">
    <source>
        <dbReference type="Proteomes" id="UP001151287"/>
    </source>
</evidence>
<protein>
    <recommendedName>
        <fullName evidence="6">Iron hydrogenase small subunit domain-containing protein</fullName>
    </recommendedName>
</protein>
<dbReference type="GO" id="GO:0046872">
    <property type="term" value="F:metal ion binding"/>
    <property type="evidence" value="ECO:0007669"/>
    <property type="project" value="UniProtKB-KW"/>
</dbReference>
<dbReference type="Gene3D" id="3.40.50.1780">
    <property type="match status" value="1"/>
</dbReference>
<name>A0A9Q0CNE1_9POAL</name>
<keyword evidence="4" id="KW-0408">Iron</keyword>
<dbReference type="GO" id="GO:0051539">
    <property type="term" value="F:4 iron, 4 sulfur cluster binding"/>
    <property type="evidence" value="ECO:0007669"/>
    <property type="project" value="UniProtKB-KW"/>
</dbReference>
<evidence type="ECO:0000256" key="2">
    <source>
        <dbReference type="ARBA" id="ARBA00022485"/>
    </source>
</evidence>
<reference evidence="7" key="1">
    <citation type="journal article" date="2022" name="Cell">
        <title>Repeat-based holocentromeres influence genome architecture and karyotype evolution.</title>
        <authorList>
            <person name="Hofstatter P.G."/>
            <person name="Thangavel G."/>
            <person name="Lux T."/>
            <person name="Neumann P."/>
            <person name="Vondrak T."/>
            <person name="Novak P."/>
            <person name="Zhang M."/>
            <person name="Costa L."/>
            <person name="Castellani M."/>
            <person name="Scott A."/>
            <person name="Toegelov H."/>
            <person name="Fuchs J."/>
            <person name="Mata-Sucre Y."/>
            <person name="Dias Y."/>
            <person name="Vanzela A.L.L."/>
            <person name="Huettel B."/>
            <person name="Almeida C.C.S."/>
            <person name="Simkova H."/>
            <person name="Souza G."/>
            <person name="Pedrosa-Harand A."/>
            <person name="Macas J."/>
            <person name="Mayer K.F.X."/>
            <person name="Houben A."/>
            <person name="Marques A."/>
        </authorList>
    </citation>
    <scope>NUCLEOTIDE SEQUENCE</scope>
    <source>
        <strain evidence="7">RhyBre1mFocal</strain>
    </source>
</reference>
<dbReference type="AlphaFoldDB" id="A0A9Q0CNE1"/>
<evidence type="ECO:0000259" key="6">
    <source>
        <dbReference type="SMART" id="SM00902"/>
    </source>
</evidence>
<dbReference type="Pfam" id="PF02906">
    <property type="entry name" value="Fe_hyd_lg_C"/>
    <property type="match status" value="1"/>
</dbReference>
<evidence type="ECO:0000256" key="4">
    <source>
        <dbReference type="ARBA" id="ARBA00023004"/>
    </source>
</evidence>
<keyword evidence="3" id="KW-0479">Metal-binding</keyword>
<comment type="similarity">
    <text evidence="1">Belongs to the NARF family.</text>
</comment>
<organism evidence="7 8">
    <name type="scientific">Rhynchospora breviuscula</name>
    <dbReference type="NCBI Taxonomy" id="2022672"/>
    <lineage>
        <taxon>Eukaryota</taxon>
        <taxon>Viridiplantae</taxon>
        <taxon>Streptophyta</taxon>
        <taxon>Embryophyta</taxon>
        <taxon>Tracheophyta</taxon>
        <taxon>Spermatophyta</taxon>
        <taxon>Magnoliopsida</taxon>
        <taxon>Liliopsida</taxon>
        <taxon>Poales</taxon>
        <taxon>Cyperaceae</taxon>
        <taxon>Cyperoideae</taxon>
        <taxon>Rhynchosporeae</taxon>
        <taxon>Rhynchospora</taxon>
    </lineage>
</organism>
<dbReference type="Gene3D" id="3.40.950.10">
    <property type="entry name" value="Fe-only Hydrogenase (Larger Subunit), Chain L, domain 3"/>
    <property type="match status" value="1"/>
</dbReference>
<accession>A0A9Q0CNE1</accession>
<dbReference type="OrthoDB" id="10253113at2759"/>
<dbReference type="SMART" id="SM00902">
    <property type="entry name" value="Fe_hyd_SSU"/>
    <property type="match status" value="1"/>
</dbReference>
<keyword evidence="5" id="KW-0411">Iron-sulfur</keyword>
<dbReference type="InterPro" id="IPR050340">
    <property type="entry name" value="Cytosolic_Fe-S_CAF"/>
</dbReference>
<evidence type="ECO:0000256" key="3">
    <source>
        <dbReference type="ARBA" id="ARBA00022723"/>
    </source>
</evidence>
<dbReference type="InterPro" id="IPR004108">
    <property type="entry name" value="Fe_hydrogenase_lsu_C"/>
</dbReference>
<dbReference type="Proteomes" id="UP001151287">
    <property type="component" value="Unassembled WGS sequence"/>
</dbReference>
<feature type="domain" description="Iron hydrogenase small subunit" evidence="6">
    <location>
        <begin position="406"/>
        <end position="463"/>
    </location>
</feature>
<dbReference type="Pfam" id="PF02256">
    <property type="entry name" value="Fe_hyd_SSU"/>
    <property type="match status" value="1"/>
</dbReference>
<dbReference type="PANTHER" id="PTHR11615">
    <property type="entry name" value="NITRATE, FORMATE, IRON DEHYDROGENASE"/>
    <property type="match status" value="1"/>
</dbReference>